<protein>
    <submittedName>
        <fullName evidence="2">Uncharacterized protein</fullName>
    </submittedName>
</protein>
<dbReference type="Proteomes" id="UP000322225">
    <property type="component" value="Chromosome 4"/>
</dbReference>
<feature type="compositionally biased region" description="Polar residues" evidence="1">
    <location>
        <begin position="34"/>
        <end position="49"/>
    </location>
</feature>
<feature type="region of interest" description="Disordered" evidence="1">
    <location>
        <begin position="30"/>
        <end position="100"/>
    </location>
</feature>
<reference evidence="2" key="2">
    <citation type="submission" date="2024-01" db="EMBL/GenBank/DDBJ databases">
        <title>Comparative genomics of Cryptococcus and Kwoniella reveals pathogenesis evolution and contrasting modes of karyotype evolution via chromosome fusion or intercentromeric recombination.</title>
        <authorList>
            <person name="Coelho M.A."/>
            <person name="David-Palma M."/>
            <person name="Shea T."/>
            <person name="Bowers K."/>
            <person name="McGinley-Smith S."/>
            <person name="Mohammad A.W."/>
            <person name="Gnirke A."/>
            <person name="Yurkov A.M."/>
            <person name="Nowrousian M."/>
            <person name="Sun S."/>
            <person name="Cuomo C.A."/>
            <person name="Heitman J."/>
        </authorList>
    </citation>
    <scope>NUCLEOTIDE SEQUENCE</scope>
    <source>
        <strain evidence="2">CBS 12478</strain>
    </source>
</reference>
<dbReference type="AlphaFoldDB" id="A0AAJ8LH17"/>
<sequence>MSPSDPFDDEEDDFFANPETVDILNAVEQRAIHQASQAPPSKTRSSQPYHHTLAKPRNSPKVLPTGGGRGGKQPIKEPRPLNTEPRAGGSGFGWEHGGKRSMDGAIERHIEAVKKKELYWASNAGRREYEDEESPPVDVVMDASGKFELGGAGDEGVVITDNRRAQQNALGESLAAASSQSAIPLEKRKQSEDAVAARRRAIAEATAAGSRVGNGNGGLPPRPPLSRSNSASSGFAAPSPQAGPSRQFVPPSMNNANTDSQKFSSNRSLSRSISAGVQVFNHRPNAAAGPSRLPTIPSQSEGFSNGHDGPPPASQGSAARQAAIELERERQRRQELEAELTKLRLQAEKGQDRVQVENERPVNGAGEGGEGKIKELQAQVWAAKGEAETMRRAQREEHARHLAEIERLRAALADKDVQIKEKENQQKRAVESIKHQAVFSNHAVQNSAMKVRPPQSQRMPSASQSQFRAMPTPVRNGSPSRRGSFFDAEATPLIRSVKGKGKAAPLPPPPFGKFNNAFAATPLAANRSKRQKTEDFSPRASPVKGQTRPPSSPLQASPVRIRNGGSSPAPMDEDEEEGIDWGQGGAMLDIHHDVDMGDGTGEILPTDQRAELLYHLLNHVSLSSFQTILGLTTQPTIYRILNYSPPSHTDQRQAYTERCSELLRACGDADLAFEQLIEIVGRTLSAMLEIVARTLLDVKQIELSNVAAICNVISLIASTAFLFPALVPTIATYGISSTCRDIVNSTFSETTSLARVPIKFDESVMDADGEVELGDGLAEAVKGWHLELADVLVNLCETMCWFGEGVEVWHGDELVDIILGLTETHLDKMVVRRGVELFYSASCLSSNFRALTALSETYKQQSLSDQSPSIERVSRYLFTSHPACTEQESLKMSLLIVRGLCMLSISHEDAVILMGQRSILVPALILVLQRESTKIWGIHADYHSPEDALSLLQPSLSLLHHLVFPSPLSSTLSRSSQTEQELPTGIDLPERLHSASASKEFNGLQHVFVSAMGCMAYGLVDEGMISESDQRSVQVLSGDLLENVVEGPEGDNIYEMYVAVDEEEGGDGVGVDMDAYAEMEVEED</sequence>
<name>A0AAJ8LH17_9TREE</name>
<dbReference type="RefSeq" id="XP_065823159.1">
    <property type="nucleotide sequence ID" value="XM_065967087.1"/>
</dbReference>
<feature type="region of interest" description="Disordered" evidence="1">
    <location>
        <begin position="1"/>
        <end position="20"/>
    </location>
</feature>
<feature type="region of interest" description="Disordered" evidence="1">
    <location>
        <begin position="283"/>
        <end position="322"/>
    </location>
</feature>
<reference evidence="2" key="1">
    <citation type="submission" date="2017-08" db="EMBL/GenBank/DDBJ databases">
        <authorList>
            <person name="Cuomo C."/>
            <person name="Billmyre B."/>
            <person name="Heitman J."/>
        </authorList>
    </citation>
    <scope>NUCLEOTIDE SEQUENCE</scope>
    <source>
        <strain evidence="2">CBS 12478</strain>
    </source>
</reference>
<dbReference type="GeneID" id="43592722"/>
<organism evidence="2 3">
    <name type="scientific">Kwoniella shandongensis</name>
    <dbReference type="NCBI Taxonomy" id="1734106"/>
    <lineage>
        <taxon>Eukaryota</taxon>
        <taxon>Fungi</taxon>
        <taxon>Dikarya</taxon>
        <taxon>Basidiomycota</taxon>
        <taxon>Agaricomycotina</taxon>
        <taxon>Tremellomycetes</taxon>
        <taxon>Tremellales</taxon>
        <taxon>Cryptococcaceae</taxon>
        <taxon>Kwoniella</taxon>
    </lineage>
</organism>
<feature type="compositionally biased region" description="Low complexity" evidence="1">
    <location>
        <begin position="260"/>
        <end position="270"/>
    </location>
</feature>
<feature type="compositionally biased region" description="Acidic residues" evidence="1">
    <location>
        <begin position="1"/>
        <end position="14"/>
    </location>
</feature>
<feature type="compositionally biased region" description="Basic and acidic residues" evidence="1">
    <location>
        <begin position="349"/>
        <end position="360"/>
    </location>
</feature>
<dbReference type="EMBL" id="CP144054">
    <property type="protein sequence ID" value="WWD17674.1"/>
    <property type="molecule type" value="Genomic_DNA"/>
</dbReference>
<feature type="region of interest" description="Disordered" evidence="1">
    <location>
        <begin position="526"/>
        <end position="580"/>
    </location>
</feature>
<evidence type="ECO:0000256" key="1">
    <source>
        <dbReference type="SAM" id="MobiDB-lite"/>
    </source>
</evidence>
<feature type="region of interest" description="Disordered" evidence="1">
    <location>
        <begin position="444"/>
        <end position="485"/>
    </location>
</feature>
<feature type="compositionally biased region" description="Polar residues" evidence="1">
    <location>
        <begin position="444"/>
        <end position="467"/>
    </location>
</feature>
<feature type="compositionally biased region" description="Polar residues" evidence="1">
    <location>
        <begin position="165"/>
        <end position="182"/>
    </location>
</feature>
<evidence type="ECO:0000313" key="3">
    <source>
        <dbReference type="Proteomes" id="UP000322225"/>
    </source>
</evidence>
<dbReference type="KEGG" id="ksn:43592722"/>
<gene>
    <name evidence="2" type="ORF">CI109_102115</name>
</gene>
<feature type="region of interest" description="Disordered" evidence="1">
    <location>
        <begin position="349"/>
        <end position="371"/>
    </location>
</feature>
<evidence type="ECO:0000313" key="2">
    <source>
        <dbReference type="EMBL" id="WWD17674.1"/>
    </source>
</evidence>
<accession>A0AAJ8LH17</accession>
<proteinExistence type="predicted"/>
<feature type="compositionally biased region" description="Low complexity" evidence="1">
    <location>
        <begin position="225"/>
        <end position="234"/>
    </location>
</feature>
<feature type="region of interest" description="Disordered" evidence="1">
    <location>
        <begin position="150"/>
        <end position="270"/>
    </location>
</feature>
<feature type="compositionally biased region" description="Basic and acidic residues" evidence="1">
    <location>
        <begin position="185"/>
        <end position="196"/>
    </location>
</feature>
<keyword evidence="3" id="KW-1185">Reference proteome</keyword>